<accession>A0A286P0W5</accession>
<reference evidence="6" key="1">
    <citation type="journal article" date="2017" name="Acta Trop.">
        <title>Salivary gland transcripts of the kissing bug, Panstrongylus chinai, a vector of Chagas disease.</title>
        <authorList>
            <person name="Kato H."/>
            <person name="Jochim R.C."/>
            <person name="Gomez E.A."/>
            <person name="Tsunekawa S."/>
            <person name="Valenzuela J.G."/>
            <person name="Hashiguchi Y."/>
        </authorList>
    </citation>
    <scope>NUCLEOTIDE SEQUENCE</scope>
    <source>
        <tissue evidence="6">Salivary gland</tissue>
    </source>
</reference>
<keyword evidence="2" id="KW-0964">Secreted</keyword>
<sequence length="196" mass="22171">MKTIIAVALYVILAYVSKCEFAKAPALTCQQVTAMQNFKPTQLFQGTWYVTHAKEGGSPRLCQKFKFEHKSGDKVVIKYGFHIGSEPYTAESKNSKKTGEGKYSFDCTLRDSKESKGEFKLDLTIIGTDYNKFAIFYQCYKNGAEVTADNFLVLKKNKDDNTPDSEIAKILMEKQKLSLQNLVTRKSQNCKEVTNL</sequence>
<dbReference type="EMBL" id="AB999704">
    <property type="protein sequence ID" value="BBA30658.1"/>
    <property type="molecule type" value="mRNA"/>
</dbReference>
<evidence type="ECO:0000256" key="4">
    <source>
        <dbReference type="ARBA" id="ARBA00034121"/>
    </source>
</evidence>
<feature type="chain" id="PRO_5013148985" evidence="5">
    <location>
        <begin position="20"/>
        <end position="196"/>
    </location>
</feature>
<evidence type="ECO:0000256" key="2">
    <source>
        <dbReference type="ARBA" id="ARBA00022525"/>
    </source>
</evidence>
<evidence type="ECO:0000256" key="5">
    <source>
        <dbReference type="SAM" id="SignalP"/>
    </source>
</evidence>
<dbReference type="Gene3D" id="2.40.128.20">
    <property type="match status" value="1"/>
</dbReference>
<dbReference type="GO" id="GO:0005576">
    <property type="term" value="C:extracellular region"/>
    <property type="evidence" value="ECO:0007669"/>
    <property type="project" value="UniProtKB-SubCell"/>
</dbReference>
<dbReference type="GO" id="GO:0030682">
    <property type="term" value="P:symbiont-mediated perturbation of host defenses"/>
    <property type="evidence" value="ECO:0007669"/>
    <property type="project" value="InterPro"/>
</dbReference>
<organism evidence="6">
    <name type="scientific">Panstrongylus chinai</name>
    <dbReference type="NCBI Taxonomy" id="156444"/>
    <lineage>
        <taxon>Eukaryota</taxon>
        <taxon>Metazoa</taxon>
        <taxon>Ecdysozoa</taxon>
        <taxon>Arthropoda</taxon>
        <taxon>Hexapoda</taxon>
        <taxon>Insecta</taxon>
        <taxon>Pterygota</taxon>
        <taxon>Neoptera</taxon>
        <taxon>Paraneoptera</taxon>
        <taxon>Hemiptera</taxon>
        <taxon>Heteroptera</taxon>
        <taxon>Panheteroptera</taxon>
        <taxon>Cimicomorpha</taxon>
        <taxon>Reduviidae</taxon>
        <taxon>Triatominae</taxon>
        <taxon>Panstrongylus</taxon>
    </lineage>
</organism>
<evidence type="ECO:0000256" key="3">
    <source>
        <dbReference type="ARBA" id="ARBA00022729"/>
    </source>
</evidence>
<protein>
    <submittedName>
        <fullName evidence="6">Pc124, similar to salivary lipocalin</fullName>
    </submittedName>
</protein>
<dbReference type="AlphaFoldDB" id="A0A286P0W5"/>
<name>A0A286P0W5_9HEMI</name>
<dbReference type="CDD" id="cd19423">
    <property type="entry name" value="lipocalin_LTBP1-like"/>
    <property type="match status" value="1"/>
</dbReference>
<dbReference type="SUPFAM" id="SSF50814">
    <property type="entry name" value="Lipocalins"/>
    <property type="match status" value="1"/>
</dbReference>
<evidence type="ECO:0000256" key="1">
    <source>
        <dbReference type="ARBA" id="ARBA00004613"/>
    </source>
</evidence>
<comment type="subcellular location">
    <subcellularLocation>
        <location evidence="1">Secreted</location>
    </subcellularLocation>
</comment>
<feature type="signal peptide" evidence="5">
    <location>
        <begin position="1"/>
        <end position="19"/>
    </location>
</feature>
<comment type="similarity">
    <text evidence="4">Belongs to the calycin superfamily. Triabin family.</text>
</comment>
<dbReference type="InterPro" id="IPR012674">
    <property type="entry name" value="Calycin"/>
</dbReference>
<keyword evidence="3 5" id="KW-0732">Signal</keyword>
<dbReference type="Pfam" id="PF03973">
    <property type="entry name" value="Triabin"/>
    <property type="match status" value="1"/>
</dbReference>
<evidence type="ECO:0000313" key="6">
    <source>
        <dbReference type="EMBL" id="BBA30658.1"/>
    </source>
</evidence>
<dbReference type="InterPro" id="IPR005657">
    <property type="entry name" value="Triabi/Procalin"/>
</dbReference>
<proteinExistence type="evidence at transcript level"/>